<feature type="region of interest" description="Disordered" evidence="1">
    <location>
        <begin position="85"/>
        <end position="120"/>
    </location>
</feature>
<protein>
    <recommendedName>
        <fullName evidence="4">Ilp is an apoptosis inhibitor</fullName>
    </recommendedName>
</protein>
<feature type="compositionally biased region" description="Basic and acidic residues" evidence="1">
    <location>
        <begin position="228"/>
        <end position="239"/>
    </location>
</feature>
<sequence length="267" mass="29499">MSYANSGAYPQASSSHFQQAPNPSRAPRPSISSDFDILEWYPAYESCQRYFLDHAQHEPGTQALCALVNIRLPFQWTVNPVHSSAPGSQPSNLSYSSYNAGQWPRPTPSPSTRGPPSATQPTPAFVSLVPYIRRLVVTGFDKPGILHGFFGDAYQAGVVALQDCERRNYLFAAKHGGWRSCKRQYDMDAEQTVPFLKPLQQVRAEELDAAEESWSSWLAMEDWEIGPRDPLTNERRAEGAARGAGGRSAAGSAWASNTFDSHLPDSY</sequence>
<feature type="compositionally biased region" description="Polar residues" evidence="1">
    <location>
        <begin position="85"/>
        <end position="100"/>
    </location>
</feature>
<dbReference type="PANTHER" id="PTHR42087">
    <property type="entry name" value="ILP IS AN APOPTOSIS INHIBITOR"/>
    <property type="match status" value="1"/>
</dbReference>
<dbReference type="RefSeq" id="XP_069200865.1">
    <property type="nucleotide sequence ID" value="XM_069343049.1"/>
</dbReference>
<comment type="caution">
    <text evidence="2">The sequence shown here is derived from an EMBL/GenBank/DDBJ whole genome shotgun (WGS) entry which is preliminary data.</text>
</comment>
<feature type="region of interest" description="Disordered" evidence="1">
    <location>
        <begin position="1"/>
        <end position="29"/>
    </location>
</feature>
<dbReference type="EMBL" id="JBFMKM010000008">
    <property type="protein sequence ID" value="KAL1304590.1"/>
    <property type="molecule type" value="Genomic_DNA"/>
</dbReference>
<dbReference type="Proteomes" id="UP001562354">
    <property type="component" value="Unassembled WGS sequence"/>
</dbReference>
<dbReference type="InterPro" id="IPR053267">
    <property type="entry name" value="Verrucosidin_biosynth-assoc"/>
</dbReference>
<gene>
    <name evidence="2" type="ORF">AAFC00_003559</name>
</gene>
<feature type="region of interest" description="Disordered" evidence="1">
    <location>
        <begin position="228"/>
        <end position="267"/>
    </location>
</feature>
<keyword evidence="3" id="KW-1185">Reference proteome</keyword>
<evidence type="ECO:0000313" key="3">
    <source>
        <dbReference type="Proteomes" id="UP001562354"/>
    </source>
</evidence>
<evidence type="ECO:0000256" key="1">
    <source>
        <dbReference type="SAM" id="MobiDB-lite"/>
    </source>
</evidence>
<feature type="compositionally biased region" description="Polar residues" evidence="1">
    <location>
        <begin position="11"/>
        <end position="22"/>
    </location>
</feature>
<accession>A0ABR3PEL7</accession>
<evidence type="ECO:0000313" key="2">
    <source>
        <dbReference type="EMBL" id="KAL1304590.1"/>
    </source>
</evidence>
<name>A0ABR3PEL7_9PEZI</name>
<evidence type="ECO:0008006" key="4">
    <source>
        <dbReference type="Google" id="ProtNLM"/>
    </source>
</evidence>
<dbReference type="GeneID" id="95977260"/>
<proteinExistence type="predicted"/>
<dbReference type="PANTHER" id="PTHR42087:SF1">
    <property type="entry name" value="ILP IS AN APOPTOSIS INHIBITOR"/>
    <property type="match status" value="1"/>
</dbReference>
<reference evidence="2 3" key="1">
    <citation type="submission" date="2024-07" db="EMBL/GenBank/DDBJ databases">
        <title>Draft sequence of the Neodothiora populina.</title>
        <authorList>
            <person name="Drown D.D."/>
            <person name="Schuette U.S."/>
            <person name="Buechlein A.B."/>
            <person name="Rusch D.R."/>
            <person name="Winton L.W."/>
            <person name="Adams G.A."/>
        </authorList>
    </citation>
    <scope>NUCLEOTIDE SEQUENCE [LARGE SCALE GENOMIC DNA]</scope>
    <source>
        <strain evidence="2 3">CPC 39397</strain>
    </source>
</reference>
<organism evidence="2 3">
    <name type="scientific">Neodothiora populina</name>
    <dbReference type="NCBI Taxonomy" id="2781224"/>
    <lineage>
        <taxon>Eukaryota</taxon>
        <taxon>Fungi</taxon>
        <taxon>Dikarya</taxon>
        <taxon>Ascomycota</taxon>
        <taxon>Pezizomycotina</taxon>
        <taxon>Dothideomycetes</taxon>
        <taxon>Dothideomycetidae</taxon>
        <taxon>Dothideales</taxon>
        <taxon>Dothioraceae</taxon>
        <taxon>Neodothiora</taxon>
    </lineage>
</organism>